<keyword evidence="2" id="KW-0479">Metal-binding</keyword>
<dbReference type="Gene3D" id="2.102.10.10">
    <property type="entry name" value="Rieske [2Fe-2S] iron-sulphur domain"/>
    <property type="match status" value="1"/>
</dbReference>
<dbReference type="GO" id="GO:0016705">
    <property type="term" value="F:oxidoreductase activity, acting on paired donors, with incorporation or reduction of molecular oxygen"/>
    <property type="evidence" value="ECO:0007669"/>
    <property type="project" value="UniProtKB-ARBA"/>
</dbReference>
<dbReference type="SUPFAM" id="SSF50022">
    <property type="entry name" value="ISP domain"/>
    <property type="match status" value="1"/>
</dbReference>
<evidence type="ECO:0000256" key="4">
    <source>
        <dbReference type="ARBA" id="ARBA00023014"/>
    </source>
</evidence>
<dbReference type="GO" id="GO:0004497">
    <property type="term" value="F:monooxygenase activity"/>
    <property type="evidence" value="ECO:0007669"/>
    <property type="project" value="UniProtKB-ARBA"/>
</dbReference>
<evidence type="ECO:0000256" key="2">
    <source>
        <dbReference type="ARBA" id="ARBA00022723"/>
    </source>
</evidence>
<evidence type="ECO:0000256" key="3">
    <source>
        <dbReference type="ARBA" id="ARBA00023004"/>
    </source>
</evidence>
<evidence type="ECO:0000313" key="8">
    <source>
        <dbReference type="Proteomes" id="UP000471126"/>
    </source>
</evidence>
<keyword evidence="3" id="KW-0408">Iron</keyword>
<dbReference type="EMBL" id="JAAGWE010000049">
    <property type="protein sequence ID" value="NEM08917.1"/>
    <property type="molecule type" value="Genomic_DNA"/>
</dbReference>
<dbReference type="InterPro" id="IPR036922">
    <property type="entry name" value="Rieske_2Fe-2S_sf"/>
</dbReference>
<dbReference type="PROSITE" id="PS51296">
    <property type="entry name" value="RIESKE"/>
    <property type="match status" value="1"/>
</dbReference>
<dbReference type="PANTHER" id="PTHR21496:SF23">
    <property type="entry name" value="3-PHENYLPROPIONATE_CINNAMIC ACID DIOXYGENASE FERREDOXIN SUBUNIT"/>
    <property type="match status" value="1"/>
</dbReference>
<evidence type="ECO:0000256" key="1">
    <source>
        <dbReference type="ARBA" id="ARBA00022714"/>
    </source>
</evidence>
<evidence type="ECO:0000313" key="7">
    <source>
        <dbReference type="EMBL" id="NEM08917.1"/>
    </source>
</evidence>
<feature type="region of interest" description="Disordered" evidence="5">
    <location>
        <begin position="1"/>
        <end position="29"/>
    </location>
</feature>
<proteinExistence type="predicted"/>
<dbReference type="InterPro" id="IPR017941">
    <property type="entry name" value="Rieske_2Fe-2S"/>
</dbReference>
<name>A0A6P0GNI7_9ACTN</name>
<dbReference type="AlphaFoldDB" id="A0A6P0GNI7"/>
<comment type="caution">
    <text evidence="7">The sequence shown here is derived from an EMBL/GenBank/DDBJ whole genome shotgun (WGS) entry which is preliminary data.</text>
</comment>
<protein>
    <submittedName>
        <fullName evidence="7">Rieske (2Fe-2S) protein</fullName>
    </submittedName>
</protein>
<feature type="domain" description="Rieske" evidence="6">
    <location>
        <begin position="45"/>
        <end position="139"/>
    </location>
</feature>
<dbReference type="GO" id="GO:0046872">
    <property type="term" value="F:metal ion binding"/>
    <property type="evidence" value="ECO:0007669"/>
    <property type="project" value="UniProtKB-KW"/>
</dbReference>
<gene>
    <name evidence="7" type="ORF">GCU54_23445</name>
</gene>
<sequence>MSAVHLDAGHLEVAEAPTTPGTELGSPATGVAVPGTAAPPAGRAYAVARVGDVPPGEGRAFVAGGVQVAVFRLRDGSLHATQAACPHAGGPLADGQTDPDVLVCPLHLYGFRWSDGSSTGGVGPVRVHPVREVDGMLVIDV</sequence>
<dbReference type="Pfam" id="PF00355">
    <property type="entry name" value="Rieske"/>
    <property type="match status" value="1"/>
</dbReference>
<keyword evidence="4" id="KW-0411">Iron-sulfur</keyword>
<keyword evidence="1" id="KW-0001">2Fe-2S</keyword>
<reference evidence="7 8" key="1">
    <citation type="submission" date="2019-12" db="EMBL/GenBank/DDBJ databases">
        <title>WGS of CPCC 203550 I12A-02606.</title>
        <authorList>
            <person name="Jiang Z."/>
        </authorList>
    </citation>
    <scope>NUCLEOTIDE SEQUENCE [LARGE SCALE GENOMIC DNA]</scope>
    <source>
        <strain evidence="7 8">I12A-02606</strain>
    </source>
</reference>
<organism evidence="7 8">
    <name type="scientific">Geodermatophilus normandii</name>
    <dbReference type="NCBI Taxonomy" id="1137989"/>
    <lineage>
        <taxon>Bacteria</taxon>
        <taxon>Bacillati</taxon>
        <taxon>Actinomycetota</taxon>
        <taxon>Actinomycetes</taxon>
        <taxon>Geodermatophilales</taxon>
        <taxon>Geodermatophilaceae</taxon>
        <taxon>Geodermatophilus</taxon>
    </lineage>
</organism>
<dbReference type="Proteomes" id="UP000471126">
    <property type="component" value="Unassembled WGS sequence"/>
</dbReference>
<accession>A0A6P0GNI7</accession>
<dbReference type="PANTHER" id="PTHR21496">
    <property type="entry name" value="FERREDOXIN-RELATED"/>
    <property type="match status" value="1"/>
</dbReference>
<dbReference type="GO" id="GO:0051537">
    <property type="term" value="F:2 iron, 2 sulfur cluster binding"/>
    <property type="evidence" value="ECO:0007669"/>
    <property type="project" value="UniProtKB-KW"/>
</dbReference>
<evidence type="ECO:0000256" key="5">
    <source>
        <dbReference type="SAM" id="MobiDB-lite"/>
    </source>
</evidence>
<dbReference type="RefSeq" id="WP_163479201.1">
    <property type="nucleotide sequence ID" value="NZ_JAAGWE010000049.1"/>
</dbReference>
<evidence type="ECO:0000259" key="6">
    <source>
        <dbReference type="PROSITE" id="PS51296"/>
    </source>
</evidence>